<feature type="compositionally biased region" description="Low complexity" evidence="1">
    <location>
        <begin position="331"/>
        <end position="348"/>
    </location>
</feature>
<protein>
    <submittedName>
        <fullName evidence="2">Predicted protein</fullName>
    </submittedName>
</protein>
<evidence type="ECO:0000313" key="2">
    <source>
        <dbReference type="EMBL" id="EDR07277.1"/>
    </source>
</evidence>
<dbReference type="RefSeq" id="XP_001882208.1">
    <property type="nucleotide sequence ID" value="XM_001882173.1"/>
</dbReference>
<evidence type="ECO:0000256" key="1">
    <source>
        <dbReference type="SAM" id="MobiDB-lite"/>
    </source>
</evidence>
<feature type="region of interest" description="Disordered" evidence="1">
    <location>
        <begin position="218"/>
        <end position="248"/>
    </location>
</feature>
<sequence length="1154" mass="127249">MGNFQQLSPWPIGIKVHMDKSTFIVVRPVVLIDRRTSIALVATASLDLCRLVVLFPCYEMKVKLKWIVNLATKIRTRRGSRARTETTEVASNEEVDEPGGRPRRKLFARIKKLFKRADRNPVGEDVLQENYNHPRVPAVPVGTPQLAERIPSTVILKDQTSVIPLSEDHYGHSPPITLGEGTIAGPSTLQPPLNRTGSPNYGPSASVSTEHFTVPLQRRDPRVPSSISPREGSLFTESNEDGDECDSVYYTPPSKIDSVYLHSSNANGSVEDVLALGHGHDHADEEVPVDIHSPIDRDSLGSSPAGIEDNNDPRTSRGPLVISERPIGPISETSTGSASPASPSSAPERPLPPRQLTWMSSGSSYFSLSRSQTEDYVSLSRSQTDDYVSLSRSQTDDYVSLSRSQTDDYVSLSRSQTDDYVSLSQSQTEESFSFGRSQTGGSCSPLSQFSILKRLPPNRSSSSDAFAGSLSQSLTLSSPDLSRRSINNFLPTELITRILSQCLCLPIGCFDGTLLRRMKRTCCQLRLVCPKWNDLIVSAHLIFSSVAPSSLSLRVPPAEEVLSWYTGQITRKSVVDNLSLPLRRDFGDSGPYHPDLDFLRVLSSAIPKCRALKVSLPLGLAADWLQPDNNNNATPMSLATPNLRYLSWTFNLPLSAPIPPGFKFPWFALRHVQHGLTWSLLTTVELDCPLTIEDCLFVLSEGRDNLECASFRTVDGLGEEWLSTITLLKLDSLSVEGVGDLGPLFSDLRMECHRRLGMTSHTRGEEVCLATPSPHALNVCWETLTHVDLFCHLTRSDLVRLMGGGLCNLVSFQWRGHLTPDADANASIPMQTLDRLTEVMVYSNKAGCEAILDILTESRTSLRKIIVDKHVMHFSAPPISLPGERASMRNHKLNEMKAALYSITLNDVEHPISISDAWAILSQCPQLKELDVRVAGCVPPSSGRRLAGDELSSDLQILKLDLDVPVSILFRNLSLPKLATLEMAFSRSNRMCAEGLDAALARWGCPLTRLLLRKSNIGEETIIKCLTSVSSTLKDLLIYGDGPRSGWTMGKLALKRLTLKAGLNHDLCPKLESLTLEPCVAPDGALAQLLRSKAPPLRCCNWMCDTCIEKIVPLRRVRVSFLKAVVPNMSDVREEDVKMIERLKTTGMDIELVD</sequence>
<organism evidence="3">
    <name type="scientific">Laccaria bicolor (strain S238N-H82 / ATCC MYA-4686)</name>
    <name type="common">Bicoloured deceiver</name>
    <name type="synonym">Laccaria laccata var. bicolor</name>
    <dbReference type="NCBI Taxonomy" id="486041"/>
    <lineage>
        <taxon>Eukaryota</taxon>
        <taxon>Fungi</taxon>
        <taxon>Dikarya</taxon>
        <taxon>Basidiomycota</taxon>
        <taxon>Agaricomycotina</taxon>
        <taxon>Agaricomycetes</taxon>
        <taxon>Agaricomycetidae</taxon>
        <taxon>Agaricales</taxon>
        <taxon>Agaricineae</taxon>
        <taxon>Hydnangiaceae</taxon>
        <taxon>Laccaria</taxon>
    </lineage>
</organism>
<feature type="region of interest" description="Disordered" evidence="1">
    <location>
        <begin position="381"/>
        <end position="408"/>
    </location>
</feature>
<dbReference type="KEGG" id="lbc:LACBIDRAFT_328124"/>
<dbReference type="EMBL" id="DS547105">
    <property type="protein sequence ID" value="EDR07277.1"/>
    <property type="molecule type" value="Genomic_DNA"/>
</dbReference>
<dbReference type="HOGENOM" id="CLU_305029_0_0_1"/>
<keyword evidence="3" id="KW-1185">Reference proteome</keyword>
<gene>
    <name evidence="2" type="ORF">LACBIDRAFT_328124</name>
</gene>
<dbReference type="GeneID" id="6077672"/>
<name>B0DDU3_LACBS</name>
<evidence type="ECO:0000313" key="3">
    <source>
        <dbReference type="Proteomes" id="UP000001194"/>
    </source>
</evidence>
<dbReference type="OrthoDB" id="3128006at2759"/>
<dbReference type="AlphaFoldDB" id="B0DDU3"/>
<feature type="region of interest" description="Disordered" evidence="1">
    <location>
        <begin position="288"/>
        <end position="357"/>
    </location>
</feature>
<accession>B0DDU3</accession>
<dbReference type="InParanoid" id="B0DDU3"/>
<dbReference type="InterPro" id="IPR032675">
    <property type="entry name" value="LRR_dom_sf"/>
</dbReference>
<reference evidence="2 3" key="1">
    <citation type="journal article" date="2008" name="Nature">
        <title>The genome of Laccaria bicolor provides insights into mycorrhizal symbiosis.</title>
        <authorList>
            <person name="Martin F."/>
            <person name="Aerts A."/>
            <person name="Ahren D."/>
            <person name="Brun A."/>
            <person name="Danchin E.G.J."/>
            <person name="Duchaussoy F."/>
            <person name="Gibon J."/>
            <person name="Kohler A."/>
            <person name="Lindquist E."/>
            <person name="Pereda V."/>
            <person name="Salamov A."/>
            <person name="Shapiro H.J."/>
            <person name="Wuyts J."/>
            <person name="Blaudez D."/>
            <person name="Buee M."/>
            <person name="Brokstein P."/>
            <person name="Canbaeck B."/>
            <person name="Cohen D."/>
            <person name="Courty P.E."/>
            <person name="Coutinho P.M."/>
            <person name="Delaruelle C."/>
            <person name="Detter J.C."/>
            <person name="Deveau A."/>
            <person name="DiFazio S."/>
            <person name="Duplessis S."/>
            <person name="Fraissinet-Tachet L."/>
            <person name="Lucic E."/>
            <person name="Frey-Klett P."/>
            <person name="Fourrey C."/>
            <person name="Feussner I."/>
            <person name="Gay G."/>
            <person name="Grimwood J."/>
            <person name="Hoegger P.J."/>
            <person name="Jain P."/>
            <person name="Kilaru S."/>
            <person name="Labbe J."/>
            <person name="Lin Y.C."/>
            <person name="Legue V."/>
            <person name="Le Tacon F."/>
            <person name="Marmeisse R."/>
            <person name="Melayah D."/>
            <person name="Montanini B."/>
            <person name="Muratet M."/>
            <person name="Nehls U."/>
            <person name="Niculita-Hirzel H."/>
            <person name="Oudot-Le Secq M.P."/>
            <person name="Peter M."/>
            <person name="Quesneville H."/>
            <person name="Rajashekar B."/>
            <person name="Reich M."/>
            <person name="Rouhier N."/>
            <person name="Schmutz J."/>
            <person name="Yin T."/>
            <person name="Chalot M."/>
            <person name="Henrissat B."/>
            <person name="Kuees U."/>
            <person name="Lucas S."/>
            <person name="Van de Peer Y."/>
            <person name="Podila G.K."/>
            <person name="Polle A."/>
            <person name="Pukkila P.J."/>
            <person name="Richardson P.M."/>
            <person name="Rouze P."/>
            <person name="Sanders I.R."/>
            <person name="Stajich J.E."/>
            <person name="Tunlid A."/>
            <person name="Tuskan G."/>
            <person name="Grigoriev I.V."/>
        </authorList>
    </citation>
    <scope>NUCLEOTIDE SEQUENCE [LARGE SCALE GENOMIC DNA]</scope>
    <source>
        <strain evidence="3">S238N-H82 / ATCC MYA-4686</strain>
    </source>
</reference>
<dbReference type="Proteomes" id="UP000001194">
    <property type="component" value="Unassembled WGS sequence"/>
</dbReference>
<dbReference type="Gene3D" id="3.80.10.10">
    <property type="entry name" value="Ribonuclease Inhibitor"/>
    <property type="match status" value="1"/>
</dbReference>
<proteinExistence type="predicted"/>